<organism evidence="2">
    <name type="scientific">Anaerostipes caccae</name>
    <dbReference type="NCBI Taxonomy" id="105841"/>
    <lineage>
        <taxon>Bacteria</taxon>
        <taxon>Bacillati</taxon>
        <taxon>Bacillota</taxon>
        <taxon>Clostridia</taxon>
        <taxon>Lachnospirales</taxon>
        <taxon>Lachnospiraceae</taxon>
        <taxon>Anaerostipes</taxon>
    </lineage>
</organism>
<sequence length="420" mass="48828">MKGLYWVYVYAIELWKMILIMRGILGIEPVRKRQVLMFQIPAVLGVLASFKYQLPVNIVIVLFIMLSAWIYFNKFFLSVFTWLGISIMDFLIGLFIIFFAQMDFQTAYNSNHFADVEEVFSFLLLIVIIAVRKRFEVKKIQYTYSDVALGAMVLVGVIACIGPFLSEGFQNWTSIGKRLEILLGFLLMLFGISSIIYRICRVRQEQEQFEQQMLWNERLLNEQKKYYELLLQKEEMTKKIRHDMKSQLACLSRFLEKEEYDNAREYLGELTGDIKRLNILISTGNDVVDIVVNDIVQSEKIKINWKGKIPSRLNMTNAEICILFSNLLKNAAEAVRDMEDKTVSVTVKLTGHHLILEESNRTMKPVIIEDGRLKTTKHDKEKHGIGSRNMIEIAEKYNGDVSFRCENGIFYVKIILLDTI</sequence>
<dbReference type="PANTHER" id="PTHR40448:SF1">
    <property type="entry name" value="TWO-COMPONENT SENSOR HISTIDINE KINASE"/>
    <property type="match status" value="1"/>
</dbReference>
<dbReference type="GO" id="GO:0042802">
    <property type="term" value="F:identical protein binding"/>
    <property type="evidence" value="ECO:0007669"/>
    <property type="project" value="TreeGrafter"/>
</dbReference>
<dbReference type="RefSeq" id="WP_006566485.1">
    <property type="nucleotide sequence ID" value="NZ_BAABRZ010000002.1"/>
</dbReference>
<dbReference type="AlphaFoldDB" id="A0A6N2VXW0"/>
<evidence type="ECO:0000313" key="2">
    <source>
        <dbReference type="EMBL" id="VYT34938.1"/>
    </source>
</evidence>
<accession>A0A6N2VXW0</accession>
<dbReference type="Gene3D" id="3.30.565.10">
    <property type="entry name" value="Histidine kinase-like ATPase, C-terminal domain"/>
    <property type="match status" value="1"/>
</dbReference>
<protein>
    <recommendedName>
        <fullName evidence="1">Sensor histidine kinase NatK-like C-terminal domain-containing protein</fullName>
    </recommendedName>
</protein>
<dbReference type="CDD" id="cd16935">
    <property type="entry name" value="HATPase_AgrC-ComD-like"/>
    <property type="match status" value="1"/>
</dbReference>
<feature type="domain" description="Sensor histidine kinase NatK-like C-terminal" evidence="1">
    <location>
        <begin position="317"/>
        <end position="416"/>
    </location>
</feature>
<name>A0A6N2VXW0_9FIRM</name>
<gene>
    <name evidence="2" type="ORF">ACLFYP115_02887</name>
</gene>
<dbReference type="EMBL" id="CACRSQ010000007">
    <property type="protein sequence ID" value="VYT34938.1"/>
    <property type="molecule type" value="Genomic_DNA"/>
</dbReference>
<dbReference type="Pfam" id="PF14501">
    <property type="entry name" value="HATPase_c_5"/>
    <property type="match status" value="1"/>
</dbReference>
<proteinExistence type="predicted"/>
<dbReference type="GeneID" id="69470038"/>
<reference evidence="2" key="1">
    <citation type="submission" date="2019-11" db="EMBL/GenBank/DDBJ databases">
        <authorList>
            <person name="Feng L."/>
        </authorList>
    </citation>
    <scope>NUCLEOTIDE SEQUENCE</scope>
    <source>
        <strain evidence="2">AcaccaeLFYP115</strain>
    </source>
</reference>
<dbReference type="InterPro" id="IPR036890">
    <property type="entry name" value="HATPase_C_sf"/>
</dbReference>
<evidence type="ECO:0000259" key="1">
    <source>
        <dbReference type="Pfam" id="PF14501"/>
    </source>
</evidence>
<dbReference type="PANTHER" id="PTHR40448">
    <property type="entry name" value="TWO-COMPONENT SENSOR HISTIDINE KINASE"/>
    <property type="match status" value="1"/>
</dbReference>
<dbReference type="InterPro" id="IPR032834">
    <property type="entry name" value="NatK-like_C"/>
</dbReference>
<dbReference type="SUPFAM" id="SSF55874">
    <property type="entry name" value="ATPase domain of HSP90 chaperone/DNA topoisomerase II/histidine kinase"/>
    <property type="match status" value="1"/>
</dbReference>